<protein>
    <recommendedName>
        <fullName evidence="5">Fibronectin type-III domain-containing protein</fullName>
    </recommendedName>
</protein>
<dbReference type="InterPro" id="IPR003961">
    <property type="entry name" value="FN3_dom"/>
</dbReference>
<dbReference type="Gene3D" id="2.130.10.30">
    <property type="entry name" value="Regulator of chromosome condensation 1/beta-lactamase-inhibitor protein II"/>
    <property type="match status" value="4"/>
</dbReference>
<dbReference type="SUPFAM" id="SSF49265">
    <property type="entry name" value="Fibronectin type III"/>
    <property type="match status" value="6"/>
</dbReference>
<feature type="signal peptide" evidence="4">
    <location>
        <begin position="1"/>
        <end position="22"/>
    </location>
</feature>
<dbReference type="EMBL" id="CP028811">
    <property type="protein sequence ID" value="AWA29891.1"/>
    <property type="molecule type" value="Genomic_DNA"/>
</dbReference>
<dbReference type="InterPro" id="IPR009091">
    <property type="entry name" value="RCC1/BLIP-II"/>
</dbReference>
<keyword evidence="3" id="KW-0677">Repeat</keyword>
<evidence type="ECO:0000256" key="2">
    <source>
        <dbReference type="ARBA" id="ARBA00022729"/>
    </source>
</evidence>
<dbReference type="Pfam" id="PF18962">
    <property type="entry name" value="Por_Secre_tail"/>
    <property type="match status" value="1"/>
</dbReference>
<feature type="domain" description="Fibronectin type-III" evidence="5">
    <location>
        <begin position="2183"/>
        <end position="2276"/>
    </location>
</feature>
<dbReference type="InterPro" id="IPR036116">
    <property type="entry name" value="FN3_sf"/>
</dbReference>
<keyword evidence="1" id="KW-0344">Guanine-nucleotide releasing factor</keyword>
<dbReference type="Pfam" id="PF00041">
    <property type="entry name" value="fn3"/>
    <property type="match status" value="4"/>
</dbReference>
<dbReference type="InterPro" id="IPR058923">
    <property type="entry name" value="RCC1-like_dom"/>
</dbReference>
<dbReference type="PANTHER" id="PTHR45982:SF1">
    <property type="entry name" value="REGULATOR OF CHROMOSOME CONDENSATION"/>
    <property type="match status" value="1"/>
</dbReference>
<dbReference type="CDD" id="cd00063">
    <property type="entry name" value="FN3"/>
    <property type="match status" value="4"/>
</dbReference>
<accession>A0A2S0RFM9</accession>
<dbReference type="SMART" id="SM00060">
    <property type="entry name" value="FN3"/>
    <property type="match status" value="9"/>
</dbReference>
<dbReference type="Proteomes" id="UP000244193">
    <property type="component" value="Chromosome"/>
</dbReference>
<evidence type="ECO:0000256" key="4">
    <source>
        <dbReference type="SAM" id="SignalP"/>
    </source>
</evidence>
<reference evidence="6 7" key="1">
    <citation type="submission" date="2018-04" db="EMBL/GenBank/DDBJ databases">
        <title>Genome sequencing of Flavobacterium sp. HYN0048.</title>
        <authorList>
            <person name="Yi H."/>
            <person name="Baek C."/>
        </authorList>
    </citation>
    <scope>NUCLEOTIDE SEQUENCE [LARGE SCALE GENOMIC DNA]</scope>
    <source>
        <strain evidence="6 7">HYN0048</strain>
    </source>
</reference>
<dbReference type="InterPro" id="IPR026444">
    <property type="entry name" value="Secre_tail"/>
</dbReference>
<dbReference type="PROSITE" id="PS50853">
    <property type="entry name" value="FN3"/>
    <property type="match status" value="8"/>
</dbReference>
<dbReference type="Gene3D" id="2.60.40.10">
    <property type="entry name" value="Immunoglobulins"/>
    <property type="match status" value="8"/>
</dbReference>
<evidence type="ECO:0000313" key="7">
    <source>
        <dbReference type="Proteomes" id="UP000244193"/>
    </source>
</evidence>
<dbReference type="NCBIfam" id="TIGR04183">
    <property type="entry name" value="Por_Secre_tail"/>
    <property type="match status" value="1"/>
</dbReference>
<evidence type="ECO:0000256" key="1">
    <source>
        <dbReference type="ARBA" id="ARBA00022658"/>
    </source>
</evidence>
<evidence type="ECO:0000259" key="5">
    <source>
        <dbReference type="PROSITE" id="PS50853"/>
    </source>
</evidence>
<dbReference type="InterPro" id="IPR051553">
    <property type="entry name" value="Ran_GTPase-activating"/>
</dbReference>
<sequence length="3635" mass="383192">MKSKITQFLLFAFLSFNFTVSAQCWQSVSTGNGHTGAIKPDGSLWTFGFNAKGQLGINETSDYRTPQRVSGGWKAVSMSGNASLGLKTNGNICYWGDINGTTYLTPQTIGSATDWKSISNGATHFAAIKNDGTLWLWGINTSGQLGDGTTTASVNPKKLGTATNWKMVQCGSSFTTALKTDGTLWAWGSNSIGGFGNGTTTNSSVPVQIGTATDWASISRIAETTLAIKTDGTLWAWGRNSFGQVGDGTFVTRTTPVQIGTSTWKSVCAGGINSFALKTDGTLWAWGNGGDGQLGNNAFGDVYSPVQIGTGNDWTALTSSNTHTLGLKADGSLYGWGSNYSGEIAITPGGFEVYVPTTVYCMPGCTLSTQHSPVSTFIPALTGAPEPIFTDAAGIYSRFQFENSQQYIFTSSIPTDYITLSESVNGVDVYATGPSPFTWSPGTFTTTNNRIRVAVHSGSACGTDTTQRTLSVTATCGKPKNLTSVAGANTATLNWELQGYEPASWDIYFSRTNAAPTATTIGTTVTVAGNLRTYPIAQLNGQTTYYYWIKSTCGANKSAWISGGSFTTLGTQYCTSGSQAPTTNFTPSCTGGQETINTNAWDGEYATVNVIANKLYTFKTSAADYVTIVSTDGSFVYAAGQNPVSWQSPFSGTIRYFIYAGASCGTGNVNRTRYIICENPCGNATDVTASNVTFNSVSLSWTAPATAPAQGYQYYYSTANTAPTAATVPSGSTAAGAVTANVSNLVSGTTYFYWVRTKCSATSLGAWIPGGSFTTPEPCARPTALTITDITPSSATLSWTAASTPPAAGYEIYYSTSIIGPPTINAVTSGLSVSITGLAENTTYYYWVRSNCGTMQGSWIGGSFTTLRRLLCNSSPYFLYPQATFTPACSGSDEVIAADSFAGQYSNVSISANTRYTFRSSVATDYITVTNAEGTAIYASGFSPVTWLSDMNFGVARYYLHTNTSCGAQNVARTKSITCSPQQILPDSSGLCWKSVTAGYSTSASIRPDGTLWTWGNGGTGSLGTGNGAYLGNPTMVGTAAWSMVSMGSDSLSDNYTTGIQSDGTLWAWGGNFSGQLGTGGSVSDYTYAPTQVGSEANWKWVNSGKTHTAAIKTNGTLWAWGLNTYGQVGDGSTTTRVTPVQVGTAADWKTVVCGADFTTAIKTNGTLWAWGRNLNGVFGNGTTTNSAVPVQIGTATDWKSISRAGSTTLALKTDGTLWAWGINDKGQVGNGTTATQITPVQIGTATWQSISAGIKHSLAISTDGTLWAWGDNSYGQLGDNTIVNKSIPTQVGVNNNWTSIGTGFTHSMATTSDASLYSWGENAYGQLGLNNPGNTNRVPAYVTCVSGCTKASNGLYPTATFTPAYTNAAEAISTFCKTGEYSNVNILANRSYIFTSSVATDYITITDASGNQIYASGFTPFTWYSADKTGVVRYYLHTNTLCYSDFTTRTRSITTVDPTVSCSAVANLTSSLPANNAVKVNWTVVSGNPAGFEICFSLTNTPPTETSNYFTVPGNLRNYTKTDLAGNTLYYYWIRSNCGTSKSVWTAGGSFTTLGTTDCLSGTINSPGEFTPAYSGTTEFVSGLSSSGFTTGKYVNVYVLPNKVLTFSSSSSRVITITSPDKVTVYARGIGSLTWKSENVTGIVRVYLHEDSTCSTVQNSASLYLTAEAACLAVPANVTVSNFVANTATLSWTDPANEGSYDYVYSTSPVAPGYAYSSSFRYSSGNPVVLEPLLPSTTYYYWVRSRCGSYAFSDWAAGSFTTQAVFLCTNGPLSAAVPNFTPACTGSQELLSGSTSAAIYNNINVIPYKQYTFSTSRATDYITITNADGTALIARGTASVTWISGMTGVVRFYVHANAACGEDGLSRSKYVRCSNPPCDAPPTTVATNITANAATIEVTAPATPSTYGYEYYLSTSPNTPSSSVTVSGTIPAGSLSKEITGLNRGTNYYYWVRTVCYPGVTSNWNSGSFMTPCDAPSAVTVSNVGTTTATVSWTTPALAPTVGYQVYVTTSTAVPGTMTITNTTTNNFRNFTALLDGTTYYVWVRSICTNSGVWVSGGSFTTHAMGCRSGNIFPSTTFTPACDTGSQIIATNAWAGEYTNVNVLPDRQYVFGSSVSTDFITITNLDGGVVYAYGTTPLAWSSGAGVESNLIRFYIHTNDYCGTENVNRVRTIACQAPGSCAAPQGLSAGELKSESARISWNIPLFPPSNGYQFYVATENIAPSASFPTTDNTAGENSFVVTGLTPSTAYFYWVRSVCASGPGAWVAGGSFMTAAPGCTNGGLFPTETFTPLRTGEPEVITNTAFAGSYSNVTMLLSRDYTFSSSVATDYITVTSADGSEILAYGITPVNFHSYVDGGTVRVYFHTNSACGTENIGRVRTVTAYPDVPCDAPTNIRTSLLTSEMGRIAWDGTHWAEVYFSTENIAPLDSDPVNATRLAYDSTSYSGLLPNTTYYYWIRSYCEVNWSQWVAGSFTTIPAVNPGCNGAPFGLWPAATFTPVCSQSPELIAPDSWPGEFSNVVVLDQKKYTFASSVSTDYITITNEDGSVLLASGVTPVVWQSGSYSGLIRYHLNTNAACGVEQVSRSRYITCQVDCVITASESVTACESYDWHGENYHDSGDYTYQSTDESGCIHIETLHLTINRNTTTSLDATACDSYVWNGVTYTETGDYTYESTNASGCINTANLHLQINHSTATSEEVTACDSYEWNGQNYTESGDYTYTGTNASGCPNVATLHLTINHSTATSEEATACDSYDWHGQRYRESGDYTFESINAAGCTHTATLHLTINPSTTSEETATACDSYEWNGREYTESGDYTYEGVNAFGCTHTSTLHLTVNRSTTTDETATACGSYLWHGVTYTNSGDYTYSGTNATGCTETGTLHLTVSHTAAPTATAQSFCSGSISSLTAAGTDIKWYASPTGGTALGADTALEMGTYYASQTLGGCESDRTAVSVTVQVGMPSAASPQTFVCGARRTNLSATGTTLRWYTTPSGGTAMASSDLLASGTYYVTQTIDGCQSSRRAVEVIVNTIAAPVSNDQTHCYNATVANLTASGTDIRWYATAAGGTALSTGTQLTAGTYYASQKTGSCESARTAVLVTLSGPALPDAPQAQAYNCGSRRTSLVATGTGLKWYTSPMGGTPMLSSAQLVTGPYYVSQTIDGCEGPRREVSVTILYPSAPTASTQFFCTAATVANLYATGSGIKWYASETDTTPLASTTPLVTATYYASQTNSMMCESARTAVEVITGGAPMPEAPSPQTFVCGTRRPSLAATGSGLAWYTVPSGGTALSSTAVLSTGTYYVSQTVSGCVSGRRAVSVIITNPSAPAATAQVLCSGSTVANLAAAGTSLKWYTSQAGGTALATGTILSGGTYYVSQSVGGCESDRTTVSVTINTVAMPDAPSPQVFSCNVKRPALTATGTNLLWYTVATGGSALPSTAQLATGTYYVSQTIDGCTSARRAVSVSVNATAPPAVSDQSLCQGKLVSDLVATGTALRWYASASGGTSLAGSSQLTAGTYYVSQTLNGCESLRAAANVTLISCMVRMPEMVQQETLSQEAVAAGYGIRIFPNPTSSLLNIRSDGDFRAEHVVILDSAGRVVLEQKGTEVIDVSRFAAGVYILRATSGERQYQAKFVKE</sequence>
<dbReference type="InterPro" id="IPR044023">
    <property type="entry name" value="Ig_7"/>
</dbReference>
<dbReference type="PROSITE" id="PS50012">
    <property type="entry name" value="RCC1_3"/>
    <property type="match status" value="12"/>
</dbReference>
<proteinExistence type="predicted"/>
<organism evidence="6 7">
    <name type="scientific">Flavobacterium magnum</name>
    <dbReference type="NCBI Taxonomy" id="2162713"/>
    <lineage>
        <taxon>Bacteria</taxon>
        <taxon>Pseudomonadati</taxon>
        <taxon>Bacteroidota</taxon>
        <taxon>Flavobacteriia</taxon>
        <taxon>Flavobacteriales</taxon>
        <taxon>Flavobacteriaceae</taxon>
        <taxon>Flavobacterium</taxon>
    </lineage>
</organism>
<name>A0A2S0RFM9_9FLAO</name>
<dbReference type="SUPFAM" id="SSF50985">
    <property type="entry name" value="RCC1/BLIP-II"/>
    <property type="match status" value="3"/>
</dbReference>
<dbReference type="OrthoDB" id="1283628at2"/>
<dbReference type="InterPro" id="IPR000408">
    <property type="entry name" value="Reg_chr_condens"/>
</dbReference>
<dbReference type="PRINTS" id="PR00633">
    <property type="entry name" value="RCCNDNSATION"/>
</dbReference>
<keyword evidence="7" id="KW-1185">Reference proteome</keyword>
<feature type="domain" description="Fibronectin type-III" evidence="5">
    <location>
        <begin position="1881"/>
        <end position="1975"/>
    </location>
</feature>
<gene>
    <name evidence="6" type="ORF">HYN48_07260</name>
</gene>
<dbReference type="Pfam" id="PF00415">
    <property type="entry name" value="RCC1"/>
    <property type="match status" value="2"/>
</dbReference>
<dbReference type="PANTHER" id="PTHR45982">
    <property type="entry name" value="REGULATOR OF CHROMOSOME CONDENSATION"/>
    <property type="match status" value="1"/>
</dbReference>
<dbReference type="Pfam" id="PF19081">
    <property type="entry name" value="Ig_7"/>
    <property type="match status" value="5"/>
</dbReference>
<dbReference type="RefSeq" id="WP_108370475.1">
    <property type="nucleotide sequence ID" value="NZ_CP028811.1"/>
</dbReference>
<dbReference type="PROSITE" id="PS00626">
    <property type="entry name" value="RCC1_2"/>
    <property type="match status" value="1"/>
</dbReference>
<feature type="domain" description="Fibronectin type-III" evidence="5">
    <location>
        <begin position="475"/>
        <end position="571"/>
    </location>
</feature>
<feature type="chain" id="PRO_5015645199" description="Fibronectin type-III domain-containing protein" evidence="4">
    <location>
        <begin position="23"/>
        <end position="3635"/>
    </location>
</feature>
<dbReference type="GO" id="GO:0005085">
    <property type="term" value="F:guanyl-nucleotide exchange factor activity"/>
    <property type="evidence" value="ECO:0007669"/>
    <property type="project" value="TreeGrafter"/>
</dbReference>
<keyword evidence="2 4" id="KW-0732">Signal</keyword>
<feature type="domain" description="Fibronectin type-III" evidence="5">
    <location>
        <begin position="781"/>
        <end position="870"/>
    </location>
</feature>
<dbReference type="GO" id="GO:0005737">
    <property type="term" value="C:cytoplasm"/>
    <property type="evidence" value="ECO:0007669"/>
    <property type="project" value="TreeGrafter"/>
</dbReference>
<feature type="domain" description="Fibronectin type-III" evidence="5">
    <location>
        <begin position="1675"/>
        <end position="1766"/>
    </location>
</feature>
<dbReference type="Pfam" id="PF25390">
    <property type="entry name" value="WD40_RLD"/>
    <property type="match status" value="2"/>
</dbReference>
<feature type="domain" description="Fibronectin type-III" evidence="5">
    <location>
        <begin position="1465"/>
        <end position="1557"/>
    </location>
</feature>
<evidence type="ECO:0000256" key="3">
    <source>
        <dbReference type="ARBA" id="ARBA00022737"/>
    </source>
</evidence>
<feature type="domain" description="Fibronectin type-III" evidence="5">
    <location>
        <begin position="1976"/>
        <end position="2066"/>
    </location>
</feature>
<dbReference type="KEGG" id="fmg:HYN48_07260"/>
<dbReference type="InterPro" id="IPR013783">
    <property type="entry name" value="Ig-like_fold"/>
</dbReference>
<evidence type="ECO:0000313" key="6">
    <source>
        <dbReference type="EMBL" id="AWA29891.1"/>
    </source>
</evidence>
<feature type="domain" description="Fibronectin type-III" evidence="5">
    <location>
        <begin position="683"/>
        <end position="778"/>
    </location>
</feature>